<sequence length="412" mass="42204">MKWHKQTSTAPVAAIVAALLLAGCAADPHDEAAGEQDDVPHGYIEGAEETAEPQSRLVMADGATGSVHILDLITEETAEIGRVEGVSGLSGDGRFAYVAAADRETVQVFDSGAWTVDHGDHSHYYRAEMREVGAVDGARPGGAAADTAVTALPFGGTLRLLDRERLAEGGIGDTEVIEAPGAGPAAAAVPYGGHVLVPGTGDGDDVVAVHDRTGEQVGTVEEPCPDPAGRGVTRRGAVFGCADGALVVAEEDGAFTGEKIAYPGDVAEDERARVFSQRPGSATLAAPAGDDGVWVLDVTAGSLTRVDTGPVVAANAVGEGAPLLALTPEGVLHAYDTGSGEQTARSELLDGPLDGPGTGTGTGTTIQIDTARAYVNDAAADTVYEIDYNDDLRVAREFPLDFSPTHMVETGR</sequence>
<dbReference type="SUPFAM" id="SSF50998">
    <property type="entry name" value="Quinoprotein alcohol dehydrogenase-like"/>
    <property type="match status" value="1"/>
</dbReference>
<dbReference type="RefSeq" id="WP_378534451.1">
    <property type="nucleotide sequence ID" value="NZ_JBHSBH010000010.1"/>
</dbReference>
<evidence type="ECO:0000256" key="1">
    <source>
        <dbReference type="SAM" id="SignalP"/>
    </source>
</evidence>
<protein>
    <submittedName>
        <fullName evidence="2">ABC transporter</fullName>
    </submittedName>
</protein>
<dbReference type="InterPro" id="IPR011047">
    <property type="entry name" value="Quinoprotein_ADH-like_sf"/>
</dbReference>
<evidence type="ECO:0000313" key="3">
    <source>
        <dbReference type="Proteomes" id="UP001595847"/>
    </source>
</evidence>
<feature type="chain" id="PRO_5045691648" evidence="1">
    <location>
        <begin position="26"/>
        <end position="412"/>
    </location>
</feature>
<organism evidence="2 3">
    <name type="scientific">Nocardiopsis sediminis</name>
    <dbReference type="NCBI Taxonomy" id="1778267"/>
    <lineage>
        <taxon>Bacteria</taxon>
        <taxon>Bacillati</taxon>
        <taxon>Actinomycetota</taxon>
        <taxon>Actinomycetes</taxon>
        <taxon>Streptosporangiales</taxon>
        <taxon>Nocardiopsidaceae</taxon>
        <taxon>Nocardiopsis</taxon>
    </lineage>
</organism>
<keyword evidence="1" id="KW-0732">Signal</keyword>
<reference evidence="3" key="1">
    <citation type="journal article" date="2019" name="Int. J. Syst. Evol. Microbiol.">
        <title>The Global Catalogue of Microorganisms (GCM) 10K type strain sequencing project: providing services to taxonomists for standard genome sequencing and annotation.</title>
        <authorList>
            <consortium name="The Broad Institute Genomics Platform"/>
            <consortium name="The Broad Institute Genome Sequencing Center for Infectious Disease"/>
            <person name="Wu L."/>
            <person name="Ma J."/>
        </authorList>
    </citation>
    <scope>NUCLEOTIDE SEQUENCE [LARGE SCALE GENOMIC DNA]</scope>
    <source>
        <strain evidence="3">TBRC 1826</strain>
    </source>
</reference>
<dbReference type="EMBL" id="JBHSBH010000010">
    <property type="protein sequence ID" value="MFC3997465.1"/>
    <property type="molecule type" value="Genomic_DNA"/>
</dbReference>
<dbReference type="Proteomes" id="UP001595847">
    <property type="component" value="Unassembled WGS sequence"/>
</dbReference>
<gene>
    <name evidence="2" type="ORF">ACFOVU_16150</name>
</gene>
<evidence type="ECO:0000313" key="2">
    <source>
        <dbReference type="EMBL" id="MFC3997465.1"/>
    </source>
</evidence>
<dbReference type="PROSITE" id="PS51257">
    <property type="entry name" value="PROKAR_LIPOPROTEIN"/>
    <property type="match status" value="1"/>
</dbReference>
<accession>A0ABV8FMT0</accession>
<feature type="signal peptide" evidence="1">
    <location>
        <begin position="1"/>
        <end position="25"/>
    </location>
</feature>
<keyword evidence="3" id="KW-1185">Reference proteome</keyword>
<name>A0ABV8FMT0_9ACTN</name>
<proteinExistence type="predicted"/>
<comment type="caution">
    <text evidence="2">The sequence shown here is derived from an EMBL/GenBank/DDBJ whole genome shotgun (WGS) entry which is preliminary data.</text>
</comment>